<evidence type="ECO:0000256" key="1">
    <source>
        <dbReference type="ARBA" id="ARBA00007150"/>
    </source>
</evidence>
<feature type="domain" description="PDZ" evidence="8">
    <location>
        <begin position="206"/>
        <end position="249"/>
    </location>
</feature>
<dbReference type="PROSITE" id="PS50106">
    <property type="entry name" value="PDZ"/>
    <property type="match status" value="1"/>
</dbReference>
<evidence type="ECO:0000259" key="8">
    <source>
        <dbReference type="PROSITE" id="PS50106"/>
    </source>
</evidence>
<name>A0ABS5C0B3_9BACT</name>
<feature type="binding site" evidence="7">
    <location>
        <position position="149"/>
    </location>
    <ligand>
        <name>a 1,2-diacyl-sn-glycero-3-phospho-(1'-sn-glycerol)</name>
        <dbReference type="ChEBI" id="CHEBI:64716"/>
    </ligand>
</feature>
<evidence type="ECO:0000256" key="4">
    <source>
        <dbReference type="ARBA" id="ARBA00022692"/>
    </source>
</evidence>
<evidence type="ECO:0000256" key="2">
    <source>
        <dbReference type="ARBA" id="ARBA00022475"/>
    </source>
</evidence>
<evidence type="ECO:0000256" key="3">
    <source>
        <dbReference type="ARBA" id="ARBA00022679"/>
    </source>
</evidence>
<evidence type="ECO:0000256" key="5">
    <source>
        <dbReference type="ARBA" id="ARBA00022989"/>
    </source>
</evidence>
<dbReference type="EMBL" id="JAGKQQ010000001">
    <property type="protein sequence ID" value="MBP3959411.1"/>
    <property type="molecule type" value="Genomic_DNA"/>
</dbReference>
<evidence type="ECO:0000313" key="9">
    <source>
        <dbReference type="EMBL" id="MBP3959411.1"/>
    </source>
</evidence>
<comment type="caution">
    <text evidence="9">The sequence shown here is derived from an EMBL/GenBank/DDBJ whole genome shotgun (WGS) entry which is preliminary data.</text>
</comment>
<feature type="transmembrane region" description="Helical" evidence="7">
    <location>
        <begin position="59"/>
        <end position="77"/>
    </location>
</feature>
<reference evidence="9 10" key="1">
    <citation type="submission" date="2021-04" db="EMBL/GenBank/DDBJ databases">
        <authorList>
            <person name="Ivanova A."/>
        </authorList>
    </citation>
    <scope>NUCLEOTIDE SEQUENCE [LARGE SCALE GENOMIC DNA]</scope>
    <source>
        <strain evidence="9 10">G18</strain>
    </source>
</reference>
<keyword evidence="6 7" id="KW-0472">Membrane</keyword>
<evidence type="ECO:0000313" key="10">
    <source>
        <dbReference type="Proteomes" id="UP000676565"/>
    </source>
</evidence>
<keyword evidence="5 7" id="KW-1133">Transmembrane helix</keyword>
<keyword evidence="9" id="KW-0328">Glycosyltransferase</keyword>
<dbReference type="RefSeq" id="WP_210660058.1">
    <property type="nucleotide sequence ID" value="NZ_JAGKQQ010000001.1"/>
</dbReference>
<comment type="catalytic activity">
    <reaction evidence="7">
        <text>L-cysteinyl-[prolipoprotein] + a 1,2-diacyl-sn-glycero-3-phospho-(1'-sn-glycerol) = an S-1,2-diacyl-sn-glyceryl-L-cysteinyl-[prolipoprotein] + sn-glycerol 1-phosphate + H(+)</text>
        <dbReference type="Rhea" id="RHEA:56712"/>
        <dbReference type="Rhea" id="RHEA-COMP:14679"/>
        <dbReference type="Rhea" id="RHEA-COMP:14680"/>
        <dbReference type="ChEBI" id="CHEBI:15378"/>
        <dbReference type="ChEBI" id="CHEBI:29950"/>
        <dbReference type="ChEBI" id="CHEBI:57685"/>
        <dbReference type="ChEBI" id="CHEBI:64716"/>
        <dbReference type="ChEBI" id="CHEBI:140658"/>
        <dbReference type="EC" id="2.5.1.145"/>
    </reaction>
</comment>
<dbReference type="Pfam" id="PF01790">
    <property type="entry name" value="LGT"/>
    <property type="match status" value="1"/>
</dbReference>
<keyword evidence="2 7" id="KW-1003">Cell membrane</keyword>
<dbReference type="GO" id="GO:0016757">
    <property type="term" value="F:glycosyltransferase activity"/>
    <property type="evidence" value="ECO:0007669"/>
    <property type="project" value="UniProtKB-KW"/>
</dbReference>
<dbReference type="Proteomes" id="UP000676565">
    <property type="component" value="Unassembled WGS sequence"/>
</dbReference>
<protein>
    <recommendedName>
        <fullName evidence="7">Phosphatidylglycerol--prolipoprotein diacylglyceryl transferase</fullName>
        <ecNumber evidence="7">2.5.1.145</ecNumber>
    </recommendedName>
</protein>
<dbReference type="HAMAP" id="MF_01147">
    <property type="entry name" value="Lgt"/>
    <property type="match status" value="1"/>
</dbReference>
<dbReference type="InterPro" id="IPR001478">
    <property type="entry name" value="PDZ"/>
</dbReference>
<dbReference type="PANTHER" id="PTHR30589:SF0">
    <property type="entry name" value="PHOSPHATIDYLGLYCEROL--PROLIPOPROTEIN DIACYLGLYCERYL TRANSFERASE"/>
    <property type="match status" value="1"/>
</dbReference>
<feature type="transmembrane region" description="Helical" evidence="7">
    <location>
        <begin position="299"/>
        <end position="318"/>
    </location>
</feature>
<dbReference type="InterPro" id="IPR001640">
    <property type="entry name" value="Lgt"/>
</dbReference>
<comment type="subcellular location">
    <subcellularLocation>
        <location evidence="7">Cell membrane</location>
        <topology evidence="7">Multi-pass membrane protein</topology>
    </subcellularLocation>
</comment>
<dbReference type="SUPFAM" id="SSF50156">
    <property type="entry name" value="PDZ domain-like"/>
    <property type="match status" value="1"/>
</dbReference>
<gene>
    <name evidence="7" type="primary">lgt</name>
    <name evidence="9" type="ORF">J8F10_29560</name>
</gene>
<proteinExistence type="inferred from homology"/>
<accession>A0ABS5C0B3</accession>
<dbReference type="InterPro" id="IPR036034">
    <property type="entry name" value="PDZ_sf"/>
</dbReference>
<feature type="transmembrane region" description="Helical" evidence="7">
    <location>
        <begin position="355"/>
        <end position="374"/>
    </location>
</feature>
<dbReference type="EC" id="2.5.1.145" evidence="7"/>
<dbReference type="PANTHER" id="PTHR30589">
    <property type="entry name" value="PROLIPOPROTEIN DIACYLGLYCERYL TRANSFERASE"/>
    <property type="match status" value="1"/>
</dbReference>
<feature type="transmembrane region" description="Helical" evidence="7">
    <location>
        <begin position="20"/>
        <end position="39"/>
    </location>
</feature>
<keyword evidence="3 7" id="KW-0808">Transferase</keyword>
<sequence length="403" mass="43929">MQQVLFTIPIFKDSFKPDGIPMYGFGAMLFVCFVAVTVWGSRRAKRTANMPPERFQDMVIWLFVSGLIGARTLYMIQYSRQFPDQSIGGLIAAFFKIWEGGIIFYGSALGGVIGYGLFYQLILRRLDVSGWRLADAVAPLLALGLAIGRIGCYLNGCCWGQVACEECRPVPLGAAHFPLLPAHARQQVVGDVASKEASLYLQTATGFVRVPDEEGKLKVVAVETDSPAARAGVKVGDRIAEVNGEPNEVARPGYDRLDEITQSWPRGKSKLELAVSRNGEVVKLPAFAPATVGLYPTQLYETVSMVLLILLLVAYYPYRRHDGQVMVLLMVGYAVHRFINESLRIEPAVGGGLTLSQWGSVVIFTAAVGIEIYLRRTMPTPPEPLIPVATLVPSLPPGAAPAQ</sequence>
<keyword evidence="4 7" id="KW-0812">Transmembrane</keyword>
<dbReference type="SMART" id="SM00228">
    <property type="entry name" value="PDZ"/>
    <property type="match status" value="1"/>
</dbReference>
<evidence type="ECO:0000256" key="7">
    <source>
        <dbReference type="HAMAP-Rule" id="MF_01147"/>
    </source>
</evidence>
<feature type="transmembrane region" description="Helical" evidence="7">
    <location>
        <begin position="97"/>
        <end position="118"/>
    </location>
</feature>
<comment type="similarity">
    <text evidence="1 7">Belongs to the Lgt family.</text>
</comment>
<evidence type="ECO:0000256" key="6">
    <source>
        <dbReference type="ARBA" id="ARBA00023136"/>
    </source>
</evidence>
<organism evidence="9 10">
    <name type="scientific">Gemmata palustris</name>
    <dbReference type="NCBI Taxonomy" id="2822762"/>
    <lineage>
        <taxon>Bacteria</taxon>
        <taxon>Pseudomonadati</taxon>
        <taxon>Planctomycetota</taxon>
        <taxon>Planctomycetia</taxon>
        <taxon>Gemmatales</taxon>
        <taxon>Gemmataceae</taxon>
        <taxon>Gemmata</taxon>
    </lineage>
</organism>
<comment type="pathway">
    <text evidence="7">Protein modification; lipoprotein biosynthesis (diacylglyceryl transfer).</text>
</comment>
<dbReference type="Gene3D" id="2.30.42.10">
    <property type="match status" value="1"/>
</dbReference>
<comment type="function">
    <text evidence="7">Catalyzes the transfer of the diacylglyceryl group from phosphatidylglycerol to the sulfhydryl group of the N-terminal cysteine of a prolipoprotein, the first step in the formation of mature lipoproteins.</text>
</comment>
<keyword evidence="10" id="KW-1185">Reference proteome</keyword>